<name>A0A0N5AZB0_9BILA</name>
<sequence>MESNEEDTSKNVDVCRLENLCISNILKQLSSDYSFARCLPSKLLMRIATVKSQMEMFEQCYARFLQHPTIQFPIVLTSDTQLDMNAVILCCIQCYLRLADCNINVLGSVNKSFPYSAFIDTQIPKKSSYDQNSLIKNAFVLAAVGAFDDVCEQIWPKLSTGMKHYLNTHESVPEVVRVVALHLSNHFLAYRNYPEICTEAAVNGWYGALGLWLQRIENPEIFVTFDIQLNTLIGDFKEVFYLFFPDGRIAEVIKALADTPNPWKDLANRIGVELIDWGPRLNITEARRHLRNDDGSVYCFRRNNYSSVNTIFKRLCSRSNSSSSSSSSNNYVEYIDLLLECSHRYRRNSSSGRVEQLGEMLMEIN</sequence>
<proteinExistence type="predicted"/>
<accession>A0A0N5AZB0</accession>
<dbReference type="Proteomes" id="UP000046393">
    <property type="component" value="Unplaced"/>
</dbReference>
<keyword evidence="1" id="KW-1185">Reference proteome</keyword>
<evidence type="ECO:0000313" key="2">
    <source>
        <dbReference type="WBParaSite" id="SMUV_0001033301-mRNA-1"/>
    </source>
</evidence>
<protein>
    <submittedName>
        <fullName evidence="2">Uncharacterized protein</fullName>
    </submittedName>
</protein>
<organism evidence="1 2">
    <name type="scientific">Syphacia muris</name>
    <dbReference type="NCBI Taxonomy" id="451379"/>
    <lineage>
        <taxon>Eukaryota</taxon>
        <taxon>Metazoa</taxon>
        <taxon>Ecdysozoa</taxon>
        <taxon>Nematoda</taxon>
        <taxon>Chromadorea</taxon>
        <taxon>Rhabditida</taxon>
        <taxon>Spirurina</taxon>
        <taxon>Oxyuridomorpha</taxon>
        <taxon>Oxyuroidea</taxon>
        <taxon>Oxyuridae</taxon>
        <taxon>Syphacia</taxon>
    </lineage>
</organism>
<dbReference type="AlphaFoldDB" id="A0A0N5AZB0"/>
<dbReference type="WBParaSite" id="SMUV_0001033301-mRNA-1">
    <property type="protein sequence ID" value="SMUV_0001033301-mRNA-1"/>
    <property type="gene ID" value="SMUV_0001033301"/>
</dbReference>
<reference evidence="2" key="1">
    <citation type="submission" date="2017-02" db="UniProtKB">
        <authorList>
            <consortium name="WormBaseParasite"/>
        </authorList>
    </citation>
    <scope>IDENTIFICATION</scope>
</reference>
<evidence type="ECO:0000313" key="1">
    <source>
        <dbReference type="Proteomes" id="UP000046393"/>
    </source>
</evidence>